<feature type="domain" description="Peptidase S74" evidence="3">
    <location>
        <begin position="447"/>
        <end position="545"/>
    </location>
</feature>
<feature type="signal peptide" evidence="2">
    <location>
        <begin position="1"/>
        <end position="23"/>
    </location>
</feature>
<reference evidence="4 5" key="1">
    <citation type="submission" date="2017-12" db="EMBL/GenBank/DDBJ databases">
        <title>The draft genome sequence of Brumimicrobium saltpan LHR20.</title>
        <authorList>
            <person name="Do Z.-J."/>
            <person name="Luo H.-R."/>
        </authorList>
    </citation>
    <scope>NUCLEOTIDE SEQUENCE [LARGE SCALE GENOMIC DNA]</scope>
    <source>
        <strain evidence="4 5">LHR20</strain>
    </source>
</reference>
<keyword evidence="1" id="KW-0175">Coiled coil</keyword>
<evidence type="ECO:0000313" key="4">
    <source>
        <dbReference type="EMBL" id="PKR81279.1"/>
    </source>
</evidence>
<organism evidence="4 5">
    <name type="scientific">Brumimicrobium salinarum</name>
    <dbReference type="NCBI Taxonomy" id="2058658"/>
    <lineage>
        <taxon>Bacteria</taxon>
        <taxon>Pseudomonadati</taxon>
        <taxon>Bacteroidota</taxon>
        <taxon>Flavobacteriia</taxon>
        <taxon>Flavobacteriales</taxon>
        <taxon>Crocinitomicaceae</taxon>
        <taxon>Brumimicrobium</taxon>
    </lineage>
</organism>
<dbReference type="Gene3D" id="1.10.10.10">
    <property type="entry name" value="Winged helix-like DNA-binding domain superfamily/Winged helix DNA-binding domain"/>
    <property type="match status" value="1"/>
</dbReference>
<feature type="coiled-coil region" evidence="1">
    <location>
        <begin position="531"/>
        <end position="561"/>
    </location>
</feature>
<evidence type="ECO:0000256" key="2">
    <source>
        <dbReference type="SAM" id="SignalP"/>
    </source>
</evidence>
<evidence type="ECO:0000256" key="1">
    <source>
        <dbReference type="SAM" id="Coils"/>
    </source>
</evidence>
<keyword evidence="2" id="KW-0732">Signal</keyword>
<accession>A0A2I0R401</accession>
<evidence type="ECO:0000259" key="3">
    <source>
        <dbReference type="PROSITE" id="PS51688"/>
    </source>
</evidence>
<name>A0A2I0R401_9FLAO</name>
<gene>
    <name evidence="4" type="ORF">CW751_05520</name>
</gene>
<evidence type="ECO:0000313" key="5">
    <source>
        <dbReference type="Proteomes" id="UP000236654"/>
    </source>
</evidence>
<dbReference type="PROSITE" id="PS51688">
    <property type="entry name" value="ICA"/>
    <property type="match status" value="1"/>
</dbReference>
<dbReference type="RefSeq" id="WP_101334005.1">
    <property type="nucleotide sequence ID" value="NZ_PJNI01000004.1"/>
</dbReference>
<dbReference type="InterPro" id="IPR030392">
    <property type="entry name" value="S74_ICA"/>
</dbReference>
<keyword evidence="5" id="KW-1185">Reference proteome</keyword>
<dbReference type="AlphaFoldDB" id="A0A2I0R401"/>
<dbReference type="InterPro" id="IPR036388">
    <property type="entry name" value="WH-like_DNA-bd_sf"/>
</dbReference>
<sequence>MRQIILTVLAVLASLTFSSAVYGQAPEKFNYQAILRDNGNVMVSESVNVRFTIHDGSATGTSVYQETQLLNTDQYGRINCAVGDGNVVSGDFSTIDWGNGGKYLKVEVDNGSGFEDLGASQLLSVPYALQAGGVDGGASSDWSLDGNSVSSTDFIGTTNNEHLRFKVNGQKAGLISTNPNFVNAGTPAWNTAYGSNALDNLSIGHSNTAIGTRSLKGVTFGDANTGLGSNSLKSNVSGDKNTSIGAFSDVGTSSLTNTTAIGANAYVEQNNSMVLGSIDGVNNATANTKVGIGLTKPKKTLDVKGSVKLSDTLFIANSYLKADFASLTTNVLLFKPIDAYDGISNLGSSGASWGAVYTENIHGTDDATMFTGNGLNINTSTVIKYDVPTGTGTGNNSGFSIVNTSASNDKSINFQVGAGTNNLYMYESDGGLIGTFNGTSGAYSSTSDERLKTNFQEVESTLENLMKLKPLTYTYINNADNDRRHIGFKAQEVEKLFPTLVSSSKNADSESENGVYTMDYSGFGVIAVKAIQEQQAEIETLKEENQKLQNQIDEIKEQLNQITE</sequence>
<proteinExistence type="predicted"/>
<feature type="chain" id="PRO_5014148688" description="Peptidase S74 domain-containing protein" evidence="2">
    <location>
        <begin position="24"/>
        <end position="564"/>
    </location>
</feature>
<dbReference type="OrthoDB" id="1137526at2"/>
<dbReference type="Pfam" id="PF13884">
    <property type="entry name" value="Peptidase_S74"/>
    <property type="match status" value="1"/>
</dbReference>
<protein>
    <recommendedName>
        <fullName evidence="3">Peptidase S74 domain-containing protein</fullName>
    </recommendedName>
</protein>
<dbReference type="Proteomes" id="UP000236654">
    <property type="component" value="Unassembled WGS sequence"/>
</dbReference>
<comment type="caution">
    <text evidence="4">The sequence shown here is derived from an EMBL/GenBank/DDBJ whole genome shotgun (WGS) entry which is preliminary data.</text>
</comment>
<dbReference type="EMBL" id="PJNI01000004">
    <property type="protein sequence ID" value="PKR81279.1"/>
    <property type="molecule type" value="Genomic_DNA"/>
</dbReference>